<dbReference type="EMBL" id="MNCJ02000329">
    <property type="protein sequence ID" value="KAF5769029.1"/>
    <property type="molecule type" value="Genomic_DNA"/>
</dbReference>
<feature type="transmembrane region" description="Helical" evidence="1">
    <location>
        <begin position="80"/>
        <end position="102"/>
    </location>
</feature>
<keyword evidence="1" id="KW-1133">Transmembrane helix</keyword>
<accession>A0A9K3H8F6</accession>
<evidence type="ECO:0000313" key="3">
    <source>
        <dbReference type="EMBL" id="KAF5769029.1"/>
    </source>
</evidence>
<keyword evidence="1" id="KW-0472">Membrane</keyword>
<sequence>MSIFHIAVKYGHEGIYNLLNQIGETKVYITTRKDGDGNNMLHLAGMSTMKERLADVSGAALQMQRELLWFKWMKDTASHCMVVATLIATMVFAAAFTIPGGYNQTDGIPVFYRKPIFIDFVVSNAMSLFLSSTSILAFLSILTSRFAERDFVETLPIKLMLGISTLFLSITAMMISFSVSFFILYNKEMKWIPILLSVFALVPVLLYVVLQYLVLVNVIRSTYGSKYLFEPKKQILFVNHRV</sequence>
<dbReference type="Gramene" id="mRNA:HanXRQr2_Chr14g0643451">
    <property type="protein sequence ID" value="mRNA:HanXRQr2_Chr14g0643451"/>
    <property type="gene ID" value="HanXRQr2_Chr14g0643451"/>
</dbReference>
<dbReference type="PANTHER" id="PTHR24177:SF472">
    <property type="entry name" value="PGG DOMAIN-CONTAINING PROTEIN"/>
    <property type="match status" value="1"/>
</dbReference>
<organism evidence="3 4">
    <name type="scientific">Helianthus annuus</name>
    <name type="common">Common sunflower</name>
    <dbReference type="NCBI Taxonomy" id="4232"/>
    <lineage>
        <taxon>Eukaryota</taxon>
        <taxon>Viridiplantae</taxon>
        <taxon>Streptophyta</taxon>
        <taxon>Embryophyta</taxon>
        <taxon>Tracheophyta</taxon>
        <taxon>Spermatophyta</taxon>
        <taxon>Magnoliopsida</taxon>
        <taxon>eudicotyledons</taxon>
        <taxon>Gunneridae</taxon>
        <taxon>Pentapetalae</taxon>
        <taxon>asterids</taxon>
        <taxon>campanulids</taxon>
        <taxon>Asterales</taxon>
        <taxon>Asteraceae</taxon>
        <taxon>Asteroideae</taxon>
        <taxon>Heliantheae alliance</taxon>
        <taxon>Heliantheae</taxon>
        <taxon>Helianthus</taxon>
    </lineage>
</organism>
<feature type="transmembrane region" description="Helical" evidence="1">
    <location>
        <begin position="159"/>
        <end position="185"/>
    </location>
</feature>
<reference evidence="3" key="1">
    <citation type="journal article" date="2017" name="Nature">
        <title>The sunflower genome provides insights into oil metabolism, flowering and Asterid evolution.</title>
        <authorList>
            <person name="Badouin H."/>
            <person name="Gouzy J."/>
            <person name="Grassa C.J."/>
            <person name="Murat F."/>
            <person name="Staton S.E."/>
            <person name="Cottret L."/>
            <person name="Lelandais-Briere C."/>
            <person name="Owens G.L."/>
            <person name="Carrere S."/>
            <person name="Mayjonade B."/>
            <person name="Legrand L."/>
            <person name="Gill N."/>
            <person name="Kane N.C."/>
            <person name="Bowers J.E."/>
            <person name="Hubner S."/>
            <person name="Bellec A."/>
            <person name="Berard A."/>
            <person name="Berges H."/>
            <person name="Blanchet N."/>
            <person name="Boniface M.C."/>
            <person name="Brunel D."/>
            <person name="Catrice O."/>
            <person name="Chaidir N."/>
            <person name="Claudel C."/>
            <person name="Donnadieu C."/>
            <person name="Faraut T."/>
            <person name="Fievet G."/>
            <person name="Helmstetter N."/>
            <person name="King M."/>
            <person name="Knapp S.J."/>
            <person name="Lai Z."/>
            <person name="Le Paslier M.C."/>
            <person name="Lippi Y."/>
            <person name="Lorenzon L."/>
            <person name="Mandel J.R."/>
            <person name="Marage G."/>
            <person name="Marchand G."/>
            <person name="Marquand E."/>
            <person name="Bret-Mestries E."/>
            <person name="Morien E."/>
            <person name="Nambeesan S."/>
            <person name="Nguyen T."/>
            <person name="Pegot-Espagnet P."/>
            <person name="Pouilly N."/>
            <person name="Raftis F."/>
            <person name="Sallet E."/>
            <person name="Schiex T."/>
            <person name="Thomas J."/>
            <person name="Vandecasteele C."/>
            <person name="Vares D."/>
            <person name="Vear F."/>
            <person name="Vautrin S."/>
            <person name="Crespi M."/>
            <person name="Mangin B."/>
            <person name="Burke J.M."/>
            <person name="Salse J."/>
            <person name="Munos S."/>
            <person name="Vincourt P."/>
            <person name="Rieseberg L.H."/>
            <person name="Langlade N.B."/>
        </authorList>
    </citation>
    <scope>NUCLEOTIDE SEQUENCE</scope>
    <source>
        <tissue evidence="3">Leaves</tissue>
    </source>
</reference>
<gene>
    <name evidence="3" type="ORF">HanXRQr2_Chr14g0643451</name>
</gene>
<keyword evidence="4" id="KW-1185">Reference proteome</keyword>
<reference evidence="3" key="2">
    <citation type="submission" date="2020-06" db="EMBL/GenBank/DDBJ databases">
        <title>Helianthus annuus Genome sequencing and assembly Release 2.</title>
        <authorList>
            <person name="Gouzy J."/>
            <person name="Langlade N."/>
            <person name="Munos S."/>
        </authorList>
    </citation>
    <scope>NUCLEOTIDE SEQUENCE</scope>
    <source>
        <tissue evidence="3">Leaves</tissue>
    </source>
</reference>
<evidence type="ECO:0000259" key="2">
    <source>
        <dbReference type="Pfam" id="PF13962"/>
    </source>
</evidence>
<evidence type="ECO:0000256" key="1">
    <source>
        <dbReference type="SAM" id="Phobius"/>
    </source>
</evidence>
<comment type="caution">
    <text evidence="3">The sequence shown here is derived from an EMBL/GenBank/DDBJ whole genome shotgun (WGS) entry which is preliminary data.</text>
</comment>
<name>A0A9K3H8F6_HELAN</name>
<dbReference type="PANTHER" id="PTHR24177">
    <property type="entry name" value="CASKIN"/>
    <property type="match status" value="1"/>
</dbReference>
<dbReference type="Pfam" id="PF13962">
    <property type="entry name" value="PGG"/>
    <property type="match status" value="1"/>
</dbReference>
<dbReference type="GO" id="GO:0016020">
    <property type="term" value="C:membrane"/>
    <property type="evidence" value="ECO:0000318"/>
    <property type="project" value="GO_Central"/>
</dbReference>
<evidence type="ECO:0000313" key="4">
    <source>
        <dbReference type="Proteomes" id="UP000215914"/>
    </source>
</evidence>
<protein>
    <submittedName>
        <fullName evidence="3">PGG domain-containing protein</fullName>
    </submittedName>
</protein>
<dbReference type="AlphaFoldDB" id="A0A9K3H8F6"/>
<dbReference type="Proteomes" id="UP000215914">
    <property type="component" value="Unassembled WGS sequence"/>
</dbReference>
<proteinExistence type="predicted"/>
<keyword evidence="1" id="KW-0812">Transmembrane</keyword>
<feature type="transmembrane region" description="Helical" evidence="1">
    <location>
        <begin position="122"/>
        <end position="147"/>
    </location>
</feature>
<feature type="transmembrane region" description="Helical" evidence="1">
    <location>
        <begin position="191"/>
        <end position="216"/>
    </location>
</feature>
<dbReference type="InterPro" id="IPR026961">
    <property type="entry name" value="PGG_dom"/>
</dbReference>
<feature type="domain" description="PGG" evidence="2">
    <location>
        <begin position="71"/>
        <end position="183"/>
    </location>
</feature>